<protein>
    <submittedName>
        <fullName evidence="4">Uncharacterized protein</fullName>
    </submittedName>
</protein>
<keyword evidence="2" id="KW-0812">Transmembrane</keyword>
<evidence type="ECO:0000256" key="2">
    <source>
        <dbReference type="SAM" id="Phobius"/>
    </source>
</evidence>
<dbReference type="EMBL" id="MPGH01000109">
    <property type="protein sequence ID" value="OLN86785.1"/>
    <property type="molecule type" value="Genomic_DNA"/>
</dbReference>
<feature type="transmembrane region" description="Helical" evidence="2">
    <location>
        <begin position="189"/>
        <end position="213"/>
    </location>
</feature>
<evidence type="ECO:0000313" key="4">
    <source>
        <dbReference type="EMBL" id="OLN86785.1"/>
    </source>
</evidence>
<evidence type="ECO:0000256" key="3">
    <source>
        <dbReference type="SAM" id="SignalP"/>
    </source>
</evidence>
<feature type="signal peptide" evidence="3">
    <location>
        <begin position="1"/>
        <end position="19"/>
    </location>
</feature>
<accession>A0A1Q8RR32</accession>
<reference evidence="4 5" key="1">
    <citation type="submission" date="2016-11" db="EMBL/GenBank/DDBJ databases">
        <title>Draft Genome Assembly of Colletotrichum chlorophyti a pathogen of herbaceous plants.</title>
        <authorList>
            <person name="Gan P."/>
            <person name="Narusaka M."/>
            <person name="Tsushima A."/>
            <person name="Narusaka Y."/>
            <person name="Takano Y."/>
            <person name="Shirasu K."/>
        </authorList>
    </citation>
    <scope>NUCLEOTIDE SEQUENCE [LARGE SCALE GENOMIC DNA]</scope>
    <source>
        <strain evidence="4 5">NTL11</strain>
    </source>
</reference>
<dbReference type="Proteomes" id="UP000186583">
    <property type="component" value="Unassembled WGS sequence"/>
</dbReference>
<keyword evidence="2" id="KW-0472">Membrane</keyword>
<name>A0A1Q8RR32_9PEZI</name>
<dbReference type="AlphaFoldDB" id="A0A1Q8RR32"/>
<feature type="region of interest" description="Disordered" evidence="1">
    <location>
        <begin position="231"/>
        <end position="284"/>
    </location>
</feature>
<dbReference type="STRING" id="708187.A0A1Q8RR32"/>
<dbReference type="PROSITE" id="PS51257">
    <property type="entry name" value="PROKAR_LIPOPROTEIN"/>
    <property type="match status" value="1"/>
</dbReference>
<organism evidence="4 5">
    <name type="scientific">Colletotrichum chlorophyti</name>
    <dbReference type="NCBI Taxonomy" id="708187"/>
    <lineage>
        <taxon>Eukaryota</taxon>
        <taxon>Fungi</taxon>
        <taxon>Dikarya</taxon>
        <taxon>Ascomycota</taxon>
        <taxon>Pezizomycotina</taxon>
        <taxon>Sordariomycetes</taxon>
        <taxon>Hypocreomycetidae</taxon>
        <taxon>Glomerellales</taxon>
        <taxon>Glomerellaceae</taxon>
        <taxon>Colletotrichum</taxon>
    </lineage>
</organism>
<gene>
    <name evidence="4" type="ORF">CCHL11_07856</name>
</gene>
<keyword evidence="5" id="KW-1185">Reference proteome</keyword>
<evidence type="ECO:0000313" key="5">
    <source>
        <dbReference type="Proteomes" id="UP000186583"/>
    </source>
</evidence>
<feature type="compositionally biased region" description="Low complexity" evidence="1">
    <location>
        <begin position="231"/>
        <end position="240"/>
    </location>
</feature>
<keyword evidence="2" id="KW-1133">Transmembrane helix</keyword>
<dbReference type="OrthoDB" id="5215637at2759"/>
<proteinExistence type="predicted"/>
<sequence length="284" mass="29430">MHPPRSVLAGLTLVAFASGQACYWPDGGRASSLIACPVAVGTEVASCCFRNHYCMSNGLCFSKTELSFYRGGCTDSDWSKSGCPKYCDKDGIAGAVPGRHCGIALCGNGNFACQNTGNCDNDTFSVPAGTMLFNQFLQSDLGDIATATARATVTVAVETEAIATATYGAGTRSTCAATAEATKGISTGAAAGIGVGVGAPLALAIVALTIMLLREKGRTRAALENQNQIQQQYPNPGQYPSARAPPLSPWAKSEHTAYNVPAEVSAHTLPPELPSNHHGRPELS</sequence>
<feature type="chain" id="PRO_5010221549" evidence="3">
    <location>
        <begin position="20"/>
        <end position="284"/>
    </location>
</feature>
<evidence type="ECO:0000256" key="1">
    <source>
        <dbReference type="SAM" id="MobiDB-lite"/>
    </source>
</evidence>
<keyword evidence="3" id="KW-0732">Signal</keyword>
<comment type="caution">
    <text evidence="4">The sequence shown here is derived from an EMBL/GenBank/DDBJ whole genome shotgun (WGS) entry which is preliminary data.</text>
</comment>